<organism evidence="2 3">
    <name type="scientific">Desulfosoma caldarium</name>
    <dbReference type="NCBI Taxonomy" id="610254"/>
    <lineage>
        <taxon>Bacteria</taxon>
        <taxon>Pseudomonadati</taxon>
        <taxon>Thermodesulfobacteriota</taxon>
        <taxon>Syntrophobacteria</taxon>
        <taxon>Syntrophobacterales</taxon>
        <taxon>Syntrophobacteraceae</taxon>
        <taxon>Desulfosoma</taxon>
    </lineage>
</organism>
<comment type="cofactor">
    <cofactor evidence="1">
        <name>Mg(2+)</name>
        <dbReference type="ChEBI" id="CHEBI:18420"/>
    </cofactor>
</comment>
<keyword evidence="1" id="KW-0460">Magnesium</keyword>
<dbReference type="OrthoDB" id="5414450at2"/>
<evidence type="ECO:0000256" key="1">
    <source>
        <dbReference type="PIRSR" id="PIRSR600760-2"/>
    </source>
</evidence>
<dbReference type="GO" id="GO:0007165">
    <property type="term" value="P:signal transduction"/>
    <property type="evidence" value="ECO:0007669"/>
    <property type="project" value="TreeGrafter"/>
</dbReference>
<dbReference type="Gene3D" id="3.30.540.10">
    <property type="entry name" value="Fructose-1,6-Bisphosphatase, subunit A, domain 1"/>
    <property type="match status" value="1"/>
</dbReference>
<proteinExistence type="predicted"/>
<evidence type="ECO:0000313" key="2">
    <source>
        <dbReference type="EMBL" id="ROQ90678.1"/>
    </source>
</evidence>
<feature type="binding site" evidence="1">
    <location>
        <position position="208"/>
    </location>
    <ligand>
        <name>Mg(2+)</name>
        <dbReference type="ChEBI" id="CHEBI:18420"/>
        <label>1</label>
        <note>catalytic</note>
    </ligand>
</feature>
<dbReference type="Gene3D" id="3.40.190.80">
    <property type="match status" value="1"/>
</dbReference>
<feature type="binding site" evidence="1">
    <location>
        <position position="92"/>
    </location>
    <ligand>
        <name>Mg(2+)</name>
        <dbReference type="ChEBI" id="CHEBI:18420"/>
        <label>1</label>
        <note>catalytic</note>
    </ligand>
</feature>
<accession>A0A3N1ULT5</accession>
<dbReference type="Proteomes" id="UP000276223">
    <property type="component" value="Unassembled WGS sequence"/>
</dbReference>
<dbReference type="PRINTS" id="PR00377">
    <property type="entry name" value="IMPHPHTASES"/>
</dbReference>
<protein>
    <submittedName>
        <fullName evidence="2">Myo-inositol-1(Or 4)-monophosphatase</fullName>
    </submittedName>
</protein>
<gene>
    <name evidence="2" type="ORF">EDC27_2561</name>
</gene>
<dbReference type="Pfam" id="PF00459">
    <property type="entry name" value="Inositol_P"/>
    <property type="match status" value="1"/>
</dbReference>
<keyword evidence="3" id="KW-1185">Reference proteome</keyword>
<dbReference type="AlphaFoldDB" id="A0A3N1ULT5"/>
<dbReference type="InterPro" id="IPR000760">
    <property type="entry name" value="Inositol_monophosphatase-like"/>
</dbReference>
<reference evidence="2 3" key="1">
    <citation type="submission" date="2018-11" db="EMBL/GenBank/DDBJ databases">
        <title>Genomic Encyclopedia of Type Strains, Phase IV (KMG-IV): sequencing the most valuable type-strain genomes for metagenomic binning, comparative biology and taxonomic classification.</title>
        <authorList>
            <person name="Goeker M."/>
        </authorList>
    </citation>
    <scope>NUCLEOTIDE SEQUENCE [LARGE SCALE GENOMIC DNA]</scope>
    <source>
        <strain evidence="2 3">DSM 22027</strain>
    </source>
</reference>
<evidence type="ECO:0000313" key="3">
    <source>
        <dbReference type="Proteomes" id="UP000276223"/>
    </source>
</evidence>
<sequence>MSQEGAGIEELREFALDVVRQAGREALRFYGKGRKDVKFDEDLVTEAELHLIGFFHDTLQSRFPEHEVFGDAPARKDYVHGHKGYLWVYDALDGVANFQAGIPLWGTSLALFENFWPVLGIFHMPVTGECFYGEPDRGAFLNNMPIGIAYSGEINNESLLLTYSRMHEHFRSNFPGKIRNLGCTAAHVSYVAMGRAEGALMRNVSYQDLAAAQIILQAAGGNLKFLDGKPFHLNEYFETRRVDGPLLAAPEGAHALIRGYVHNLGDF</sequence>
<dbReference type="EMBL" id="RJVA01000014">
    <property type="protein sequence ID" value="ROQ90678.1"/>
    <property type="molecule type" value="Genomic_DNA"/>
</dbReference>
<dbReference type="GO" id="GO:0006020">
    <property type="term" value="P:inositol metabolic process"/>
    <property type="evidence" value="ECO:0007669"/>
    <property type="project" value="TreeGrafter"/>
</dbReference>
<dbReference type="PANTHER" id="PTHR20854:SF4">
    <property type="entry name" value="INOSITOL-1-MONOPHOSPHATASE-RELATED"/>
    <property type="match status" value="1"/>
</dbReference>
<dbReference type="GO" id="GO:0008934">
    <property type="term" value="F:inositol monophosphate 1-phosphatase activity"/>
    <property type="evidence" value="ECO:0007669"/>
    <property type="project" value="TreeGrafter"/>
</dbReference>
<dbReference type="RefSeq" id="WP_123291024.1">
    <property type="nucleotide sequence ID" value="NZ_RJVA01000014.1"/>
</dbReference>
<feature type="binding site" evidence="1">
    <location>
        <position position="93"/>
    </location>
    <ligand>
        <name>Mg(2+)</name>
        <dbReference type="ChEBI" id="CHEBI:18420"/>
        <label>2</label>
    </ligand>
</feature>
<name>A0A3N1ULT5_9BACT</name>
<dbReference type="SUPFAM" id="SSF56655">
    <property type="entry name" value="Carbohydrate phosphatase"/>
    <property type="match status" value="1"/>
</dbReference>
<feature type="binding site" evidence="1">
    <location>
        <position position="90"/>
    </location>
    <ligand>
        <name>Mg(2+)</name>
        <dbReference type="ChEBI" id="CHEBI:18420"/>
        <label>2</label>
    </ligand>
</feature>
<dbReference type="PANTHER" id="PTHR20854">
    <property type="entry name" value="INOSITOL MONOPHOSPHATASE"/>
    <property type="match status" value="1"/>
</dbReference>
<keyword evidence="1" id="KW-0479">Metal-binding</keyword>
<dbReference type="GO" id="GO:0046872">
    <property type="term" value="F:metal ion binding"/>
    <property type="evidence" value="ECO:0007669"/>
    <property type="project" value="UniProtKB-KW"/>
</dbReference>
<comment type="caution">
    <text evidence="2">The sequence shown here is derived from an EMBL/GenBank/DDBJ whole genome shotgun (WGS) entry which is preliminary data.</text>
</comment>